<keyword evidence="1" id="KW-1133">Transmembrane helix</keyword>
<dbReference type="EMBL" id="JAEHFL010000008">
    <property type="protein sequence ID" value="MBK3428181.1"/>
    <property type="molecule type" value="Genomic_DNA"/>
</dbReference>
<comment type="caution">
    <text evidence="2">The sequence shown here is derived from an EMBL/GenBank/DDBJ whole genome shotgun (WGS) entry which is preliminary data.</text>
</comment>
<name>A0A8I1L7Z0_9CORY</name>
<gene>
    <name evidence="2" type="ORF">JDP02_06595</name>
</gene>
<sequence>MSLGPFEFLLILIPFLILAGIIAIVVKLVRNSNETRANTRRIAEQLEKQDRHR</sequence>
<keyword evidence="3" id="KW-1185">Reference proteome</keyword>
<keyword evidence="1" id="KW-0812">Transmembrane</keyword>
<organism evidence="2 3">
    <name type="scientific">Corynebacterium tuberculostearicum</name>
    <dbReference type="NCBI Taxonomy" id="38304"/>
    <lineage>
        <taxon>Bacteria</taxon>
        <taxon>Bacillati</taxon>
        <taxon>Actinomycetota</taxon>
        <taxon>Actinomycetes</taxon>
        <taxon>Mycobacteriales</taxon>
        <taxon>Corynebacteriaceae</taxon>
        <taxon>Corynebacterium</taxon>
    </lineage>
</organism>
<dbReference type="Proteomes" id="UP000603369">
    <property type="component" value="Unassembled WGS sequence"/>
</dbReference>
<feature type="transmembrane region" description="Helical" evidence="1">
    <location>
        <begin position="6"/>
        <end position="26"/>
    </location>
</feature>
<accession>A0A8I1L7Z0</accession>
<keyword evidence="1" id="KW-0472">Membrane</keyword>
<evidence type="ECO:0000313" key="2">
    <source>
        <dbReference type="EMBL" id="MBK3428181.1"/>
    </source>
</evidence>
<evidence type="ECO:0000313" key="3">
    <source>
        <dbReference type="Proteomes" id="UP000603369"/>
    </source>
</evidence>
<evidence type="ECO:0000256" key="1">
    <source>
        <dbReference type="SAM" id="Phobius"/>
    </source>
</evidence>
<dbReference type="RefSeq" id="WP_200435841.1">
    <property type="nucleotide sequence ID" value="NZ_CP175770.1"/>
</dbReference>
<dbReference type="AlphaFoldDB" id="A0A8I1L7Z0"/>
<protein>
    <submittedName>
        <fullName evidence="2">Uncharacterized protein</fullName>
    </submittedName>
</protein>
<proteinExistence type="predicted"/>
<reference evidence="2 3" key="1">
    <citation type="submission" date="2020-12" db="EMBL/GenBank/DDBJ databases">
        <title>Draft genome sequence of the commensal strain Corynebacterium tuberculostearicum MFP09/CIP 102622 isolated from human skin.</title>
        <authorList>
            <person name="Boukerb A.M."/>
            <person name="Janvier X."/>
            <person name="Feuilloley M.G.J."/>
            <person name="Groboillot A."/>
        </authorList>
    </citation>
    <scope>NUCLEOTIDE SEQUENCE [LARGE SCALE GENOMIC DNA]</scope>
    <source>
        <strain evidence="2 3">CIP 102622</strain>
    </source>
</reference>